<dbReference type="EMBL" id="AUZY01004651">
    <property type="protein sequence ID" value="EQD62338.1"/>
    <property type="molecule type" value="Genomic_DNA"/>
</dbReference>
<dbReference type="InterPro" id="IPR000873">
    <property type="entry name" value="AMP-dep_synth/lig_dom"/>
</dbReference>
<accession>T1B160</accession>
<dbReference type="PROSITE" id="PS00455">
    <property type="entry name" value="AMP_BINDING"/>
    <property type="match status" value="1"/>
</dbReference>
<proteinExistence type="predicted"/>
<protein>
    <submittedName>
        <fullName evidence="2">Long-chain-fatty-acid--CoA ligase</fullName>
    </submittedName>
</protein>
<dbReference type="GO" id="GO:0016405">
    <property type="term" value="F:CoA-ligase activity"/>
    <property type="evidence" value="ECO:0007669"/>
    <property type="project" value="TreeGrafter"/>
</dbReference>
<name>T1B160_9ZZZZ</name>
<feature type="domain" description="AMP-dependent synthetase/ligase" evidence="1">
    <location>
        <begin position="23"/>
        <end position="417"/>
    </location>
</feature>
<organism evidence="2">
    <name type="scientific">mine drainage metagenome</name>
    <dbReference type="NCBI Taxonomy" id="410659"/>
    <lineage>
        <taxon>unclassified sequences</taxon>
        <taxon>metagenomes</taxon>
        <taxon>ecological metagenomes</taxon>
    </lineage>
</organism>
<dbReference type="PANTHER" id="PTHR24096">
    <property type="entry name" value="LONG-CHAIN-FATTY-ACID--COA LIGASE"/>
    <property type="match status" value="1"/>
</dbReference>
<dbReference type="Pfam" id="PF00501">
    <property type="entry name" value="AMP-binding"/>
    <property type="match status" value="1"/>
</dbReference>
<comment type="caution">
    <text evidence="2">The sequence shown here is derived from an EMBL/GenBank/DDBJ whole genome shotgun (WGS) entry which is preliminary data.</text>
</comment>
<evidence type="ECO:0000259" key="1">
    <source>
        <dbReference type="Pfam" id="PF00501"/>
    </source>
</evidence>
<dbReference type="InterPro" id="IPR042099">
    <property type="entry name" value="ANL_N_sf"/>
</dbReference>
<dbReference type="SUPFAM" id="SSF56801">
    <property type="entry name" value="Acetyl-CoA synthetase-like"/>
    <property type="match status" value="1"/>
</dbReference>
<dbReference type="AlphaFoldDB" id="T1B160"/>
<feature type="non-terminal residue" evidence="2">
    <location>
        <position position="468"/>
    </location>
</feature>
<reference evidence="2" key="1">
    <citation type="submission" date="2013-08" db="EMBL/GenBank/DDBJ databases">
        <authorList>
            <person name="Mendez C."/>
            <person name="Richter M."/>
            <person name="Ferrer M."/>
            <person name="Sanchez J."/>
        </authorList>
    </citation>
    <scope>NUCLEOTIDE SEQUENCE</scope>
</reference>
<sequence>MRLYPPGVPADLPADLLPVPEMFRQAVERWPARDALVFALRPGLERRWTYQELWDDVSHVAAGFHAAGLRKGDRLALYLPNCPEYVLSYYAALRLGLVVVQIAPLYIHLDLRTPLEDSRPKGIVTLDFLSHGLKEVLDSAARPLIFLGRLREDVPRWARPFVNRGLRRQKHNPSPATGLPYVPFARLRRTEGTVPEVPLDLAEDVAVLQYTGGTTGTPKGAMLTHGNLAANARQIRLWLTDYRDGEEVLLSMIPFFHVYGMTAALNAALLFGATLVTQPSAPTAELIFQYVRRYRPTIFPGVPTFYADLIHLPPAQQAELKGMRLCVSGSAPLPGAVARQFHAITGGIVVEGYGLSETSPVTHVNLLGDGARVGSVGLPVSSTWVKVVDPEDPSKGMPCGVDGEIAVKGPQVMKGYYQRPEETWACMADGWFLTGDLGHVDEEGFTYIVDRKKDLVLVGGFNVYPREV</sequence>
<dbReference type="Gene3D" id="3.40.50.12780">
    <property type="entry name" value="N-terminal domain of ligase-like"/>
    <property type="match status" value="1"/>
</dbReference>
<dbReference type="InterPro" id="IPR020845">
    <property type="entry name" value="AMP-binding_CS"/>
</dbReference>
<keyword evidence="2" id="KW-0436">Ligase</keyword>
<evidence type="ECO:0000313" key="2">
    <source>
        <dbReference type="EMBL" id="EQD62338.1"/>
    </source>
</evidence>
<reference evidence="2" key="2">
    <citation type="journal article" date="2014" name="ISME J.">
        <title>Microbial stratification in low pH oxic and suboxic macroscopic growths along an acid mine drainage.</title>
        <authorList>
            <person name="Mendez-Garcia C."/>
            <person name="Mesa V."/>
            <person name="Sprenger R.R."/>
            <person name="Richter M."/>
            <person name="Diez M.S."/>
            <person name="Solano J."/>
            <person name="Bargiela R."/>
            <person name="Golyshina O.V."/>
            <person name="Manteca A."/>
            <person name="Ramos J.L."/>
            <person name="Gallego J.R."/>
            <person name="Llorente I."/>
            <person name="Martins Dos Santos V.A."/>
            <person name="Jensen O.N."/>
            <person name="Pelaez A.I."/>
            <person name="Sanchez J."/>
            <person name="Ferrer M."/>
        </authorList>
    </citation>
    <scope>NUCLEOTIDE SEQUENCE</scope>
</reference>
<gene>
    <name evidence="2" type="ORF">B1B_07301</name>
</gene>